<dbReference type="Proteomes" id="UP001224661">
    <property type="component" value="Unassembled WGS sequence"/>
</dbReference>
<name>A0ABT6S1Z6_9ACTN</name>
<evidence type="ECO:0000313" key="2">
    <source>
        <dbReference type="EMBL" id="MDI3390474.1"/>
    </source>
</evidence>
<feature type="region of interest" description="Disordered" evidence="1">
    <location>
        <begin position="124"/>
        <end position="240"/>
    </location>
</feature>
<proteinExistence type="predicted"/>
<gene>
    <name evidence="2" type="ORF">QIS99_30410</name>
</gene>
<accession>A0ABT6S1Z6</accession>
<keyword evidence="3" id="KW-1185">Reference proteome</keyword>
<feature type="compositionally biased region" description="Pro residues" evidence="1">
    <location>
        <begin position="126"/>
        <end position="139"/>
    </location>
</feature>
<comment type="caution">
    <text evidence="2">The sequence shown here is derived from an EMBL/GenBank/DDBJ whole genome shotgun (WGS) entry which is preliminary data.</text>
</comment>
<dbReference type="EMBL" id="JASCIR010000050">
    <property type="protein sequence ID" value="MDI3390474.1"/>
    <property type="molecule type" value="Genomic_DNA"/>
</dbReference>
<evidence type="ECO:0000256" key="1">
    <source>
        <dbReference type="SAM" id="MobiDB-lite"/>
    </source>
</evidence>
<feature type="compositionally biased region" description="Low complexity" evidence="1">
    <location>
        <begin position="228"/>
        <end position="240"/>
    </location>
</feature>
<feature type="compositionally biased region" description="Basic and acidic residues" evidence="1">
    <location>
        <begin position="187"/>
        <end position="208"/>
    </location>
</feature>
<organism evidence="2 3">
    <name type="scientific">Streptomyces solicavernae</name>
    <dbReference type="NCBI Taxonomy" id="3043614"/>
    <lineage>
        <taxon>Bacteria</taxon>
        <taxon>Bacillati</taxon>
        <taxon>Actinomycetota</taxon>
        <taxon>Actinomycetes</taxon>
        <taxon>Kitasatosporales</taxon>
        <taxon>Streptomycetaceae</taxon>
        <taxon>Streptomyces</taxon>
    </lineage>
</organism>
<dbReference type="RefSeq" id="WP_282516962.1">
    <property type="nucleotide sequence ID" value="NZ_JASCIR010000050.1"/>
</dbReference>
<reference evidence="2 3" key="1">
    <citation type="submission" date="2023-05" db="EMBL/GenBank/DDBJ databases">
        <title>Draft genome sequence of Streptomyces sp. B-S-A8 isolated from a cave soil in Thailand.</title>
        <authorList>
            <person name="Chamroensaksri N."/>
            <person name="Muangham S."/>
        </authorList>
    </citation>
    <scope>NUCLEOTIDE SEQUENCE [LARGE SCALE GENOMIC DNA]</scope>
    <source>
        <strain evidence="2 3">B-S-A8</strain>
    </source>
</reference>
<protein>
    <submittedName>
        <fullName evidence="2">Uncharacterized protein</fullName>
    </submittedName>
</protein>
<sequence length="395" mass="40835">MEVLLAAIAIAWAAGSQNEQSKLGLGPAERDALKERARHDKAVQKIATKHGINPDAVTLPDTFKNTGYRSPLARLGALFKRGDVVDADAGRRAVEAHRKAEVVAGRPDPAPLVAPDPAHVVVARPPAAPPSVPPPPAYPPTVGTGPDPLRKPSTGPESASKASDKPEASTGPVKPADGGAGTVPGPRSDKDDKDAKEAAEATGKDAKGAAEPVTGDKAVTGDDAKPVTPEAAPVTGGATGGATAAAAAGPGKAAAEVTYESVAEESDELNLMCDDDLTVYVKVQEVCEREASKGDELVVQVQEAGFGERIVGWAASCMEKYRTLASLLEELRGLTMAQSEKVWQAKGLLMAGQGVYADIARDMESVATRETYISDQVDAADLAAHSEDFEIRSAS</sequence>
<evidence type="ECO:0000313" key="3">
    <source>
        <dbReference type="Proteomes" id="UP001224661"/>
    </source>
</evidence>